<dbReference type="EMBL" id="JAJEKE010000007">
    <property type="protein sequence ID" value="MCQ1529869.1"/>
    <property type="molecule type" value="Genomic_DNA"/>
</dbReference>
<evidence type="ECO:0000313" key="2">
    <source>
        <dbReference type="Proteomes" id="UP001651880"/>
    </source>
</evidence>
<name>A0ABT1NFM1_9FIRM</name>
<protein>
    <submittedName>
        <fullName evidence="1">Uncharacterized protein</fullName>
    </submittedName>
</protein>
<dbReference type="Proteomes" id="UP001651880">
    <property type="component" value="Unassembled WGS sequence"/>
</dbReference>
<gene>
    <name evidence="1" type="ORF">LJD61_09965</name>
</gene>
<dbReference type="RefSeq" id="WP_255227385.1">
    <property type="nucleotide sequence ID" value="NZ_JAJEKE010000007.1"/>
</dbReference>
<organism evidence="1 2">
    <name type="scientific">Lutispora saccharofermentans</name>
    <dbReference type="NCBI Taxonomy" id="3024236"/>
    <lineage>
        <taxon>Bacteria</taxon>
        <taxon>Bacillati</taxon>
        <taxon>Bacillota</taxon>
        <taxon>Clostridia</taxon>
        <taxon>Lutisporales</taxon>
        <taxon>Lutisporaceae</taxon>
        <taxon>Lutispora</taxon>
    </lineage>
</organism>
<comment type="caution">
    <text evidence="1">The sequence shown here is derived from an EMBL/GenBank/DDBJ whole genome shotgun (WGS) entry which is preliminary data.</text>
</comment>
<accession>A0ABT1NFM1</accession>
<evidence type="ECO:0000313" key="1">
    <source>
        <dbReference type="EMBL" id="MCQ1529869.1"/>
    </source>
</evidence>
<proteinExistence type="predicted"/>
<sequence>MNSRLDKKKYQYIIMWERLGISLTKVLLILSLLTIAMQSIIAIDIDILPQNITMELEGKSVVENYHYESKGQIKITADSKADIAFLKVFINGEMKERGDNAYIEIDVRNNDIIEIDGIDSEKYININIEDTSENIIFPQKGMRYRIEGNIVVLGRVKLK</sequence>
<reference evidence="1 2" key="1">
    <citation type="submission" date="2021-10" db="EMBL/GenBank/DDBJ databases">
        <title>Lutispora strain m25 sp. nov., a thermophilic, non-spore-forming bacterium isolated from a lab-scale methanogenic bioreactor digesting anaerobic sludge.</title>
        <authorList>
            <person name="El Houari A."/>
            <person name="Mcdonald J."/>
        </authorList>
    </citation>
    <scope>NUCLEOTIDE SEQUENCE [LARGE SCALE GENOMIC DNA]</scope>
    <source>
        <strain evidence="2">m25</strain>
    </source>
</reference>
<keyword evidence="2" id="KW-1185">Reference proteome</keyword>